<accession>A0A345HBT3</accession>
<dbReference type="AlphaFoldDB" id="A0A345HBT3"/>
<evidence type="ECO:0000313" key="4">
    <source>
        <dbReference type="Proteomes" id="UP000253951"/>
    </source>
</evidence>
<evidence type="ECO:0008006" key="5">
    <source>
        <dbReference type="Google" id="ProtNLM"/>
    </source>
</evidence>
<dbReference type="Proteomes" id="UP000253951">
    <property type="component" value="Chromosome"/>
</dbReference>
<gene>
    <name evidence="3" type="ORF">DVK85_07200</name>
</gene>
<dbReference type="RefSeq" id="WP_114677801.1">
    <property type="nucleotide sequence ID" value="NZ_CP031188.1"/>
</dbReference>
<evidence type="ECO:0000256" key="2">
    <source>
        <dbReference type="SAM" id="SignalP"/>
    </source>
</evidence>
<feature type="signal peptide" evidence="2">
    <location>
        <begin position="1"/>
        <end position="26"/>
    </location>
</feature>
<evidence type="ECO:0000313" key="3">
    <source>
        <dbReference type="EMBL" id="AXG74043.1"/>
    </source>
</evidence>
<name>A0A345HBT3_9FLAO</name>
<proteinExistence type="predicted"/>
<dbReference type="KEGG" id="fat:DVK85_07200"/>
<feature type="transmembrane region" description="Helical" evidence="1">
    <location>
        <begin position="42"/>
        <end position="62"/>
    </location>
</feature>
<keyword evidence="2" id="KW-0732">Signal</keyword>
<keyword evidence="1" id="KW-0812">Transmembrane</keyword>
<keyword evidence="1" id="KW-0472">Membrane</keyword>
<dbReference type="EMBL" id="CP031188">
    <property type="protein sequence ID" value="AXG74043.1"/>
    <property type="molecule type" value="Genomic_DNA"/>
</dbReference>
<keyword evidence="1" id="KW-1133">Transmembrane helix</keyword>
<feature type="chain" id="PRO_5016641277" description="LPXTG cell wall anchor domain-containing protein" evidence="2">
    <location>
        <begin position="27"/>
        <end position="70"/>
    </location>
</feature>
<reference evidence="3 4" key="1">
    <citation type="submission" date="2018-07" db="EMBL/GenBank/DDBJ databases">
        <title>Complete genome sequence of Flavobacterium arcticum type strain SM1502T.</title>
        <authorList>
            <person name="Li Y."/>
            <person name="Li D.-D."/>
        </authorList>
    </citation>
    <scope>NUCLEOTIDE SEQUENCE [LARGE SCALE GENOMIC DNA]</scope>
    <source>
        <strain evidence="3 4">SM1502</strain>
    </source>
</reference>
<protein>
    <recommendedName>
        <fullName evidence="5">LPXTG cell wall anchor domain-containing protein</fullName>
    </recommendedName>
</protein>
<organism evidence="3 4">
    <name type="scientific">Flavobacterium arcticum</name>
    <dbReference type="NCBI Taxonomy" id="1784713"/>
    <lineage>
        <taxon>Bacteria</taxon>
        <taxon>Pseudomonadati</taxon>
        <taxon>Bacteroidota</taxon>
        <taxon>Flavobacteriia</taxon>
        <taxon>Flavobacteriales</taxon>
        <taxon>Flavobacteriaceae</taxon>
        <taxon>Flavobacterium</taxon>
    </lineage>
</organism>
<evidence type="ECO:0000256" key="1">
    <source>
        <dbReference type="SAM" id="Phobius"/>
    </source>
</evidence>
<keyword evidence="4" id="KW-1185">Reference proteome</keyword>
<sequence>MNTPKTKKAFLAIIFTLAIGSTSAYAQIEFDDDANDEPAAASISGYTSLTLLLGATAGYYLLSKKSKLRA</sequence>